<gene>
    <name evidence="1" type="ORF">GBF38_009361</name>
</gene>
<evidence type="ECO:0000313" key="1">
    <source>
        <dbReference type="EMBL" id="KAG8004378.1"/>
    </source>
</evidence>
<dbReference type="EMBL" id="CM024791">
    <property type="protein sequence ID" value="KAG8004378.1"/>
    <property type="molecule type" value="Genomic_DNA"/>
</dbReference>
<accession>A0ACB7ERU9</accession>
<reference evidence="1" key="1">
    <citation type="submission" date="2020-04" db="EMBL/GenBank/DDBJ databases">
        <title>A chromosome-scale assembly and high-density genetic map of the yellow drum (Nibea albiflora) genome.</title>
        <authorList>
            <person name="Xu D."/>
            <person name="Zhang W."/>
            <person name="Chen R."/>
            <person name="Tan P."/>
            <person name="Wang L."/>
            <person name="Song H."/>
            <person name="Tian L."/>
            <person name="Zhu Q."/>
            <person name="Wang B."/>
        </authorList>
    </citation>
    <scope>NUCLEOTIDE SEQUENCE</scope>
    <source>
        <strain evidence="1">ZJHYS-2018</strain>
    </source>
</reference>
<protein>
    <submittedName>
        <fullName evidence="1">Uncharacterized protein</fullName>
    </submittedName>
</protein>
<sequence>EKKMTLERSIGEDFTASFDLEPNSCNIYFFPEEDDEEHTVARRGVHLETHYCQGLTLFEPCGLENNDLEMSCSGRFEFRDLNGNKALVGH</sequence>
<dbReference type="Proteomes" id="UP000805704">
    <property type="component" value="Chromosome 3"/>
</dbReference>
<name>A0ACB7ERU9_NIBAL</name>
<evidence type="ECO:0000313" key="2">
    <source>
        <dbReference type="Proteomes" id="UP000805704"/>
    </source>
</evidence>
<organism evidence="1 2">
    <name type="scientific">Nibea albiflora</name>
    <name type="common">Yellow drum</name>
    <name type="synonym">Corvina albiflora</name>
    <dbReference type="NCBI Taxonomy" id="240163"/>
    <lineage>
        <taxon>Eukaryota</taxon>
        <taxon>Metazoa</taxon>
        <taxon>Chordata</taxon>
        <taxon>Craniata</taxon>
        <taxon>Vertebrata</taxon>
        <taxon>Euteleostomi</taxon>
        <taxon>Actinopterygii</taxon>
        <taxon>Neopterygii</taxon>
        <taxon>Teleostei</taxon>
        <taxon>Neoteleostei</taxon>
        <taxon>Acanthomorphata</taxon>
        <taxon>Eupercaria</taxon>
        <taxon>Sciaenidae</taxon>
        <taxon>Nibea</taxon>
    </lineage>
</organism>
<comment type="caution">
    <text evidence="1">The sequence shown here is derived from an EMBL/GenBank/DDBJ whole genome shotgun (WGS) entry which is preliminary data.</text>
</comment>
<feature type="non-terminal residue" evidence="1">
    <location>
        <position position="1"/>
    </location>
</feature>
<keyword evidence="2" id="KW-1185">Reference proteome</keyword>
<proteinExistence type="predicted"/>